<dbReference type="RefSeq" id="WP_169659622.1">
    <property type="nucleotide sequence ID" value="NZ_JABANE010000097.1"/>
</dbReference>
<dbReference type="GO" id="GO:0016791">
    <property type="term" value="F:phosphatase activity"/>
    <property type="evidence" value="ECO:0007669"/>
    <property type="project" value="TreeGrafter"/>
</dbReference>
<dbReference type="Proteomes" id="UP000576082">
    <property type="component" value="Unassembled WGS sequence"/>
</dbReference>
<dbReference type="InterPro" id="IPR000150">
    <property type="entry name" value="Cof"/>
</dbReference>
<dbReference type="PANTHER" id="PTHR10000">
    <property type="entry name" value="PHOSPHOSERINE PHOSPHATASE"/>
    <property type="match status" value="1"/>
</dbReference>
<gene>
    <name evidence="1" type="ORF">HHU12_25800</name>
</gene>
<evidence type="ECO:0000313" key="1">
    <source>
        <dbReference type="EMBL" id="NME71406.1"/>
    </source>
</evidence>
<dbReference type="EMBL" id="JABANE010000097">
    <property type="protein sequence ID" value="NME71406.1"/>
    <property type="molecule type" value="Genomic_DNA"/>
</dbReference>
<evidence type="ECO:0000313" key="2">
    <source>
        <dbReference type="Proteomes" id="UP000576082"/>
    </source>
</evidence>
<dbReference type="Gene3D" id="3.30.1240.10">
    <property type="match status" value="1"/>
</dbReference>
<dbReference type="GO" id="GO:0000287">
    <property type="term" value="F:magnesium ion binding"/>
    <property type="evidence" value="ECO:0007669"/>
    <property type="project" value="TreeGrafter"/>
</dbReference>
<dbReference type="SFLD" id="SFLDS00003">
    <property type="entry name" value="Haloacid_Dehalogenase"/>
    <property type="match status" value="1"/>
</dbReference>
<dbReference type="Pfam" id="PF08282">
    <property type="entry name" value="Hydrolase_3"/>
    <property type="match status" value="1"/>
</dbReference>
<reference evidence="1 2" key="1">
    <citation type="submission" date="2020-04" db="EMBL/GenBank/DDBJ databases">
        <title>Flammeovirga sp. SR4, a novel species isolated from seawater.</title>
        <authorList>
            <person name="Wang X."/>
        </authorList>
    </citation>
    <scope>NUCLEOTIDE SEQUENCE [LARGE SCALE GENOMIC DNA]</scope>
    <source>
        <strain evidence="1 2">ATCC 23126</strain>
    </source>
</reference>
<accession>A0A7X9RZ70</accession>
<dbReference type="InterPro" id="IPR006379">
    <property type="entry name" value="HAD-SF_hydro_IIB"/>
</dbReference>
<dbReference type="NCBIfam" id="TIGR00099">
    <property type="entry name" value="Cof-subfamily"/>
    <property type="match status" value="1"/>
</dbReference>
<dbReference type="CDD" id="cd07516">
    <property type="entry name" value="HAD_Pase"/>
    <property type="match status" value="1"/>
</dbReference>
<dbReference type="PANTHER" id="PTHR10000:SF8">
    <property type="entry name" value="HAD SUPERFAMILY HYDROLASE-LIKE, TYPE 3"/>
    <property type="match status" value="1"/>
</dbReference>
<dbReference type="NCBIfam" id="TIGR01484">
    <property type="entry name" value="HAD-SF-IIB"/>
    <property type="match status" value="1"/>
</dbReference>
<sequence>MNLGYKMLVLDMDDTLLTDDHIISERNKEMLLKAQDEGVKVVLASGRPTPAMLSYARELELDRYGSYIISYNGGALIDMVDESIIYSQSLTVNNIHDLYDFASKNNVDIITYSSDKIYSESHSEYIQVEIDLTKMDFEKVTDFKKAVDFDGVKCIMLEEPSKLQEVKPLLEEAFPELSVSFSKPFFLEVTQTGIDKAATLARLAETTGIKREQIIAVGNAGNDLSMVEYAGLGVWVDNVTPELRDKADVIVASNNDDGVAEVVEKFILKTEMHLEVV</sequence>
<comment type="caution">
    <text evidence="1">The sequence shown here is derived from an EMBL/GenBank/DDBJ whole genome shotgun (WGS) entry which is preliminary data.</text>
</comment>
<dbReference type="AlphaFoldDB" id="A0A7X9RZ70"/>
<protein>
    <submittedName>
        <fullName evidence="1">HAD family phosphatase</fullName>
    </submittedName>
</protein>
<dbReference type="SUPFAM" id="SSF56784">
    <property type="entry name" value="HAD-like"/>
    <property type="match status" value="1"/>
</dbReference>
<keyword evidence="2" id="KW-1185">Reference proteome</keyword>
<name>A0A7X9RZ70_9BACT</name>
<dbReference type="SFLD" id="SFLDG01140">
    <property type="entry name" value="C2.B:_Phosphomannomutase_and_P"/>
    <property type="match status" value="1"/>
</dbReference>
<organism evidence="1 2">
    <name type="scientific">Flammeovirga aprica JL-4</name>
    <dbReference type="NCBI Taxonomy" id="694437"/>
    <lineage>
        <taxon>Bacteria</taxon>
        <taxon>Pseudomonadati</taxon>
        <taxon>Bacteroidota</taxon>
        <taxon>Cytophagia</taxon>
        <taxon>Cytophagales</taxon>
        <taxon>Flammeovirgaceae</taxon>
        <taxon>Flammeovirga</taxon>
    </lineage>
</organism>
<proteinExistence type="predicted"/>
<dbReference type="InterPro" id="IPR023214">
    <property type="entry name" value="HAD_sf"/>
</dbReference>
<dbReference type="GO" id="GO:0005829">
    <property type="term" value="C:cytosol"/>
    <property type="evidence" value="ECO:0007669"/>
    <property type="project" value="TreeGrafter"/>
</dbReference>
<dbReference type="InterPro" id="IPR036412">
    <property type="entry name" value="HAD-like_sf"/>
</dbReference>
<dbReference type="Gene3D" id="3.40.50.1000">
    <property type="entry name" value="HAD superfamily/HAD-like"/>
    <property type="match status" value="1"/>
</dbReference>